<dbReference type="Proteomes" id="UP001336250">
    <property type="component" value="Unassembled WGS sequence"/>
</dbReference>
<dbReference type="Pfam" id="PF12007">
    <property type="entry name" value="DUF3501"/>
    <property type="match status" value="1"/>
</dbReference>
<keyword evidence="2" id="KW-1185">Reference proteome</keyword>
<comment type="caution">
    <text evidence="1">The sequence shown here is derived from an EMBL/GenBank/DDBJ whole genome shotgun (WGS) entry which is preliminary data.</text>
</comment>
<accession>A0AAW9QCJ6</accession>
<dbReference type="EMBL" id="JAZIBG010000014">
    <property type="protein sequence ID" value="MEF7613152.1"/>
    <property type="molecule type" value="Genomic_DNA"/>
</dbReference>
<name>A0AAW9QCJ6_9BURK</name>
<dbReference type="AlphaFoldDB" id="A0AAW9QCJ6"/>
<reference evidence="1 2" key="1">
    <citation type="submission" date="2024-02" db="EMBL/GenBank/DDBJ databases">
        <title>Genome sequence of Aquincola sp. MAHUQ-54.</title>
        <authorList>
            <person name="Huq M.A."/>
        </authorList>
    </citation>
    <scope>NUCLEOTIDE SEQUENCE [LARGE SCALE GENOMIC DNA]</scope>
    <source>
        <strain evidence="1 2">MAHUQ-54</strain>
    </source>
</reference>
<protein>
    <submittedName>
        <fullName evidence="1">DUF3501 family protein</fullName>
    </submittedName>
</protein>
<evidence type="ECO:0000313" key="2">
    <source>
        <dbReference type="Proteomes" id="UP001336250"/>
    </source>
</evidence>
<gene>
    <name evidence="1" type="ORF">V4F39_04450</name>
</gene>
<evidence type="ECO:0000313" key="1">
    <source>
        <dbReference type="EMBL" id="MEF7613152.1"/>
    </source>
</evidence>
<sequence>MTTAARRSPLPLAELLAQDGTDPRTRYRLKQRLSTYTRARTVALGPFLRVVFEDDWTRRLQAARGRWSRSSAGDPPAWAMPAAPAGHAPWQATMQIALETPLLRAQWLATLIEAAHHLCLEIARGTRVPASVLAPCLLNEAGLAAQQPLRFDMPHHGLAALRAGKEPSLALACTHTRYSWRRVIPAPTIALLLGSAGSPAS</sequence>
<proteinExistence type="predicted"/>
<dbReference type="InterPro" id="IPR021890">
    <property type="entry name" value="DUF3501"/>
</dbReference>
<organism evidence="1 2">
    <name type="scientific">Aquincola agrisoli</name>
    <dbReference type="NCBI Taxonomy" id="3119538"/>
    <lineage>
        <taxon>Bacteria</taxon>
        <taxon>Pseudomonadati</taxon>
        <taxon>Pseudomonadota</taxon>
        <taxon>Betaproteobacteria</taxon>
        <taxon>Burkholderiales</taxon>
        <taxon>Sphaerotilaceae</taxon>
        <taxon>Aquincola</taxon>
    </lineage>
</organism>
<dbReference type="RefSeq" id="WP_332288099.1">
    <property type="nucleotide sequence ID" value="NZ_JAZIBG010000014.1"/>
</dbReference>